<protein>
    <recommendedName>
        <fullName evidence="7">Single stranded DNA binding protein 4</fullName>
    </recommendedName>
</protein>
<dbReference type="Proteomes" id="UP000007635">
    <property type="component" value="Chromosome XV"/>
</dbReference>
<feature type="region of interest" description="Disordered" evidence="4">
    <location>
        <begin position="241"/>
        <end position="291"/>
    </location>
</feature>
<name>A0AAQ4R0T3_GASAC</name>
<keyword evidence="3" id="KW-0539">Nucleus</keyword>
<feature type="compositionally biased region" description="Low complexity" evidence="4">
    <location>
        <begin position="118"/>
        <end position="148"/>
    </location>
</feature>
<dbReference type="InterPro" id="IPR008116">
    <property type="entry name" value="SSDP_DNA-bd"/>
</dbReference>
<sequence length="291" mass="31398">MPLVVDWRCFSCISARETASCQCPKIPSSVVISFRLALYVYEYLLHVGAQKSAQTFLSEIRWEKNITLGEPPGFLHSWWCVFWDLYCAAPDRRETCEHSSEAKAFHDYSAAAAPSPVMGNMPPNDAMPGGPMPPGFFQGPPGSQQSPHAQPPPHNPSNPMMGPHGQPFMSPRYPGGPRPSLRMPNQPPGGIPGSQPLLPNSLDPTRPQGNAGAALLVQTPVPYFEVCSLLYSVCFSSSGSGDMDGLPKSSPNNMGGMNNPPGTPRDDGEMGGNFLNPFQSESYSPNMTMSV</sequence>
<dbReference type="PANTHER" id="PTHR12610:SF30">
    <property type="entry name" value="SINGLE-STRANDED DNA-BINDING PROTEIN 4"/>
    <property type="match status" value="1"/>
</dbReference>
<evidence type="ECO:0000313" key="5">
    <source>
        <dbReference type="Ensembl" id="ENSGACP00000057175.1"/>
    </source>
</evidence>
<dbReference type="Ensembl" id="ENSGACT00000083598.1">
    <property type="protein sequence ID" value="ENSGACP00000057175.1"/>
    <property type="gene ID" value="ENSGACG00000009986.2"/>
</dbReference>
<dbReference type="PROSITE" id="PS50896">
    <property type="entry name" value="LISH"/>
    <property type="match status" value="1"/>
</dbReference>
<keyword evidence="6" id="KW-1185">Reference proteome</keyword>
<dbReference type="PANTHER" id="PTHR12610">
    <property type="entry name" value="SINGLE STRANDED DNA BINDING PROTEIN"/>
    <property type="match status" value="1"/>
</dbReference>
<dbReference type="InterPro" id="IPR006594">
    <property type="entry name" value="LisH"/>
</dbReference>
<reference evidence="5 6" key="1">
    <citation type="journal article" date="2021" name="G3 (Bethesda)">
        <title>Improved contiguity of the threespine stickleback genome using long-read sequencing.</title>
        <authorList>
            <person name="Nath S."/>
            <person name="Shaw D.E."/>
            <person name="White M.A."/>
        </authorList>
    </citation>
    <scope>NUCLEOTIDE SEQUENCE [LARGE SCALE GENOMIC DNA]</scope>
    <source>
        <strain evidence="5 6">Lake Benthic</strain>
    </source>
</reference>
<dbReference type="AlphaFoldDB" id="A0AAQ4R0T3"/>
<accession>A0AAQ4R0T3</accession>
<evidence type="ECO:0000313" key="6">
    <source>
        <dbReference type="Proteomes" id="UP000007635"/>
    </source>
</evidence>
<keyword evidence="2" id="KW-0238">DNA-binding</keyword>
<organism evidence="5 6">
    <name type="scientific">Gasterosteus aculeatus aculeatus</name>
    <name type="common">three-spined stickleback</name>
    <dbReference type="NCBI Taxonomy" id="481459"/>
    <lineage>
        <taxon>Eukaryota</taxon>
        <taxon>Metazoa</taxon>
        <taxon>Chordata</taxon>
        <taxon>Craniata</taxon>
        <taxon>Vertebrata</taxon>
        <taxon>Euteleostomi</taxon>
        <taxon>Actinopterygii</taxon>
        <taxon>Neopterygii</taxon>
        <taxon>Teleostei</taxon>
        <taxon>Neoteleostei</taxon>
        <taxon>Acanthomorphata</taxon>
        <taxon>Eupercaria</taxon>
        <taxon>Perciformes</taxon>
        <taxon>Cottioidei</taxon>
        <taxon>Gasterosteales</taxon>
        <taxon>Gasterosteidae</taxon>
        <taxon>Gasterosteus</taxon>
    </lineage>
</organism>
<evidence type="ECO:0000256" key="2">
    <source>
        <dbReference type="ARBA" id="ARBA00023125"/>
    </source>
</evidence>
<dbReference type="GeneTree" id="ENSGT00950000183049"/>
<dbReference type="PRINTS" id="PR01743">
    <property type="entry name" value="SSDNABINDING"/>
</dbReference>
<evidence type="ECO:0000256" key="1">
    <source>
        <dbReference type="ARBA" id="ARBA00004123"/>
    </source>
</evidence>
<dbReference type="GO" id="GO:0003697">
    <property type="term" value="F:single-stranded DNA binding"/>
    <property type="evidence" value="ECO:0007669"/>
    <property type="project" value="InterPro"/>
</dbReference>
<reference evidence="5" key="3">
    <citation type="submission" date="2025-09" db="UniProtKB">
        <authorList>
            <consortium name="Ensembl"/>
        </authorList>
    </citation>
    <scope>IDENTIFICATION</scope>
</reference>
<dbReference type="GO" id="GO:0045944">
    <property type="term" value="P:positive regulation of transcription by RNA polymerase II"/>
    <property type="evidence" value="ECO:0007669"/>
    <property type="project" value="TreeGrafter"/>
</dbReference>
<dbReference type="GO" id="GO:0005634">
    <property type="term" value="C:nucleus"/>
    <property type="evidence" value="ECO:0007669"/>
    <property type="project" value="UniProtKB-SubCell"/>
</dbReference>
<reference evidence="5" key="2">
    <citation type="submission" date="2025-08" db="UniProtKB">
        <authorList>
            <consortium name="Ensembl"/>
        </authorList>
    </citation>
    <scope>IDENTIFICATION</scope>
</reference>
<feature type="region of interest" description="Disordered" evidence="4">
    <location>
        <begin position="116"/>
        <end position="206"/>
    </location>
</feature>
<evidence type="ECO:0000256" key="3">
    <source>
        <dbReference type="ARBA" id="ARBA00023242"/>
    </source>
</evidence>
<comment type="subcellular location">
    <subcellularLocation>
        <location evidence="1">Nucleus</location>
    </subcellularLocation>
</comment>
<proteinExistence type="predicted"/>
<feature type="compositionally biased region" description="Polar residues" evidence="4">
    <location>
        <begin position="276"/>
        <end position="291"/>
    </location>
</feature>
<evidence type="ECO:0000256" key="4">
    <source>
        <dbReference type="SAM" id="MobiDB-lite"/>
    </source>
</evidence>
<feature type="compositionally biased region" description="Low complexity" evidence="4">
    <location>
        <begin position="251"/>
        <end position="260"/>
    </location>
</feature>
<dbReference type="Pfam" id="PF04503">
    <property type="entry name" value="SSDP"/>
    <property type="match status" value="1"/>
</dbReference>
<evidence type="ECO:0008006" key="7">
    <source>
        <dbReference type="Google" id="ProtNLM"/>
    </source>
</evidence>